<keyword evidence="1" id="KW-0315">Glutamine amidotransferase</keyword>
<dbReference type="InterPro" id="IPR011697">
    <property type="entry name" value="Peptidase_C26"/>
</dbReference>
<dbReference type="Pfam" id="PF07722">
    <property type="entry name" value="Peptidase_C26"/>
    <property type="match status" value="1"/>
</dbReference>
<dbReference type="GO" id="GO:0033969">
    <property type="term" value="F:gamma-glutamyl-gamma-aminobutyrate hydrolase activity"/>
    <property type="evidence" value="ECO:0007669"/>
    <property type="project" value="TreeGrafter"/>
</dbReference>
<proteinExistence type="predicted"/>
<evidence type="ECO:0000313" key="1">
    <source>
        <dbReference type="EMBL" id="MPL86400.1"/>
    </source>
</evidence>
<protein>
    <submittedName>
        <fullName evidence="1">Putative glutamine amidotransferase</fullName>
        <ecNumber evidence="1">2.4.2.-</ecNumber>
    </submittedName>
</protein>
<name>A0A644V4X9_9ZZZZ</name>
<dbReference type="GO" id="GO:0006598">
    <property type="term" value="P:polyamine catabolic process"/>
    <property type="evidence" value="ECO:0007669"/>
    <property type="project" value="TreeGrafter"/>
</dbReference>
<dbReference type="GO" id="GO:0016757">
    <property type="term" value="F:glycosyltransferase activity"/>
    <property type="evidence" value="ECO:0007669"/>
    <property type="project" value="UniProtKB-KW"/>
</dbReference>
<dbReference type="EC" id="2.4.2.-" evidence="1"/>
<dbReference type="InterPro" id="IPR044668">
    <property type="entry name" value="PuuD-like"/>
</dbReference>
<dbReference type="Gene3D" id="3.40.50.880">
    <property type="match status" value="1"/>
</dbReference>
<comment type="caution">
    <text evidence="1">The sequence shown here is derived from an EMBL/GenBank/DDBJ whole genome shotgun (WGS) entry which is preliminary data.</text>
</comment>
<accession>A0A644V4X9</accession>
<dbReference type="InterPro" id="IPR029062">
    <property type="entry name" value="Class_I_gatase-like"/>
</dbReference>
<dbReference type="AlphaFoldDB" id="A0A644V4X9"/>
<dbReference type="GO" id="GO:0005829">
    <property type="term" value="C:cytosol"/>
    <property type="evidence" value="ECO:0007669"/>
    <property type="project" value="TreeGrafter"/>
</dbReference>
<reference evidence="1" key="1">
    <citation type="submission" date="2019-08" db="EMBL/GenBank/DDBJ databases">
        <authorList>
            <person name="Kucharzyk K."/>
            <person name="Murdoch R.W."/>
            <person name="Higgins S."/>
            <person name="Loffler F."/>
        </authorList>
    </citation>
    <scope>NUCLEOTIDE SEQUENCE</scope>
</reference>
<dbReference type="PROSITE" id="PS51273">
    <property type="entry name" value="GATASE_TYPE_1"/>
    <property type="match status" value="1"/>
</dbReference>
<gene>
    <name evidence="1" type="ORF">SDC9_32380</name>
</gene>
<keyword evidence="1" id="KW-0328">Glycosyltransferase</keyword>
<dbReference type="SUPFAM" id="SSF52317">
    <property type="entry name" value="Class I glutamine amidotransferase-like"/>
    <property type="match status" value="1"/>
</dbReference>
<dbReference type="CDD" id="cd01745">
    <property type="entry name" value="GATase1_2"/>
    <property type="match status" value="1"/>
</dbReference>
<sequence>MKKLFAIVLFALLSLSLSAQDAKKPVIGISSTWGEGTSTQVPITYVNSVIRAGGVPVVLPLTSDIELLSSMLERVDAVIMTGGEDIDPLKWFGEEPISAMGEIAPKRDDFDIALIRLAVEKGLPLLGICRGHQLLNVAFGGTLYQDLPSQLKGYSVKHRQSTPGWYGTHSIMIEKGSLLHRQIGVDSIAVNTFHHQAVKDVAPGFKVTALSKDGVIEAMEKIGSSKVYGVQFHPEVFTSNGYDSFIGIFRHLVDEASIYGASRKTK</sequence>
<dbReference type="PANTHER" id="PTHR43235:SF1">
    <property type="entry name" value="GLUTAMINE AMIDOTRANSFERASE PB2B2.05-RELATED"/>
    <property type="match status" value="1"/>
</dbReference>
<dbReference type="EMBL" id="VSSQ01000221">
    <property type="protein sequence ID" value="MPL86400.1"/>
    <property type="molecule type" value="Genomic_DNA"/>
</dbReference>
<organism evidence="1">
    <name type="scientific">bioreactor metagenome</name>
    <dbReference type="NCBI Taxonomy" id="1076179"/>
    <lineage>
        <taxon>unclassified sequences</taxon>
        <taxon>metagenomes</taxon>
        <taxon>ecological metagenomes</taxon>
    </lineage>
</organism>
<keyword evidence="1" id="KW-0808">Transferase</keyword>
<dbReference type="PANTHER" id="PTHR43235">
    <property type="entry name" value="GLUTAMINE AMIDOTRANSFERASE PB2B2.05-RELATED"/>
    <property type="match status" value="1"/>
</dbReference>